<evidence type="ECO:0000259" key="1">
    <source>
        <dbReference type="PROSITE" id="PS51708"/>
    </source>
</evidence>
<organism evidence="2 3">
    <name type="scientific">Rhodovulum visakhapatnamense</name>
    <dbReference type="NCBI Taxonomy" id="364297"/>
    <lineage>
        <taxon>Bacteria</taxon>
        <taxon>Pseudomonadati</taxon>
        <taxon>Pseudomonadota</taxon>
        <taxon>Alphaproteobacteria</taxon>
        <taxon>Rhodobacterales</taxon>
        <taxon>Paracoccaceae</taxon>
        <taxon>Rhodovulum</taxon>
    </lineage>
</organism>
<dbReference type="EMBL" id="SOEB01000009">
    <property type="protein sequence ID" value="TDX29187.1"/>
    <property type="molecule type" value="Genomic_DNA"/>
</dbReference>
<feature type="domain" description="CHAD" evidence="1">
    <location>
        <begin position="9"/>
        <end position="290"/>
    </location>
</feature>
<evidence type="ECO:0000313" key="3">
    <source>
        <dbReference type="Proteomes" id="UP000295484"/>
    </source>
</evidence>
<dbReference type="PANTHER" id="PTHR39339:SF1">
    <property type="entry name" value="CHAD DOMAIN-CONTAINING PROTEIN"/>
    <property type="match status" value="1"/>
</dbReference>
<reference evidence="2 3" key="1">
    <citation type="submission" date="2019-03" db="EMBL/GenBank/DDBJ databases">
        <title>Genomic Encyclopedia of Type Strains, Phase IV (KMG-IV): sequencing the most valuable type-strain genomes for metagenomic binning, comparative biology and taxonomic classification.</title>
        <authorList>
            <person name="Goeker M."/>
        </authorList>
    </citation>
    <scope>NUCLEOTIDE SEQUENCE [LARGE SCALE GENOMIC DNA]</scope>
    <source>
        <strain evidence="2 3">JA181</strain>
    </source>
</reference>
<dbReference type="InterPro" id="IPR038186">
    <property type="entry name" value="CHAD_dom_sf"/>
</dbReference>
<dbReference type="InterPro" id="IPR007899">
    <property type="entry name" value="CHAD_dom"/>
</dbReference>
<comment type="caution">
    <text evidence="2">The sequence shown here is derived from an EMBL/GenBank/DDBJ whole genome shotgun (WGS) entry which is preliminary data.</text>
</comment>
<proteinExistence type="predicted"/>
<dbReference type="AlphaFoldDB" id="A0A4R8G268"/>
<sequence>MTYRLKRSDKSTEAALRRIAIEEIDAALTELDDPGIELHEKVHGLRKRAKKLRGLIRLVRPAFPAYARENGAIRDAARRLSGLRDREGMVETFDKLVAGGRLDGFEPVRAHLVAARDRAAAKAHVEEDLAAFRLDMLGLRERARSWALYGGGFRPMRRGLQRTFDRARKGRAAAAEAPEVAVIHDWRKRVKYHWYHTRLLRPIERGPLGRRAKKVEELSELLGDHHDLAVLDTHLAATPDLPGGAETRDALRARIAARQADLAEAAQTLGARLFASPAKDLGRSWKRWWKSWHRD</sequence>
<dbReference type="Pfam" id="PF05235">
    <property type="entry name" value="CHAD"/>
    <property type="match status" value="1"/>
</dbReference>
<evidence type="ECO:0000313" key="2">
    <source>
        <dbReference type="EMBL" id="TDX29187.1"/>
    </source>
</evidence>
<accession>A0A4R8G268</accession>
<dbReference type="PROSITE" id="PS51708">
    <property type="entry name" value="CHAD"/>
    <property type="match status" value="1"/>
</dbReference>
<dbReference type="RefSeq" id="WP_134077769.1">
    <property type="nucleotide sequence ID" value="NZ_SOEB01000009.1"/>
</dbReference>
<name>A0A4R8G268_9RHOB</name>
<gene>
    <name evidence="2" type="ORF">EV657_1098</name>
</gene>
<protein>
    <submittedName>
        <fullName evidence="2">CHAD domain-containing protein</fullName>
    </submittedName>
</protein>
<dbReference type="PANTHER" id="PTHR39339">
    <property type="entry name" value="SLR1444 PROTEIN"/>
    <property type="match status" value="1"/>
</dbReference>
<dbReference type="Proteomes" id="UP000295484">
    <property type="component" value="Unassembled WGS sequence"/>
</dbReference>
<dbReference type="SMART" id="SM00880">
    <property type="entry name" value="CHAD"/>
    <property type="match status" value="1"/>
</dbReference>
<dbReference type="Gene3D" id="1.40.20.10">
    <property type="entry name" value="CHAD domain"/>
    <property type="match status" value="1"/>
</dbReference>